<name>A0A0M3JN46_ANISI</name>
<evidence type="ECO:0000313" key="1">
    <source>
        <dbReference type="EMBL" id="VDK34656.1"/>
    </source>
</evidence>
<dbReference type="WBParaSite" id="ASIM_0000908601-mRNA-1">
    <property type="protein sequence ID" value="ASIM_0000908601-mRNA-1"/>
    <property type="gene ID" value="ASIM_0000908601"/>
</dbReference>
<protein>
    <submittedName>
        <fullName evidence="3">SHSP domain-containing protein</fullName>
    </submittedName>
</protein>
<proteinExistence type="predicted"/>
<dbReference type="EMBL" id="UYRR01025089">
    <property type="protein sequence ID" value="VDK34656.1"/>
    <property type="molecule type" value="Genomic_DNA"/>
</dbReference>
<accession>A0A0M3JN46</accession>
<keyword evidence="2" id="KW-1185">Reference proteome</keyword>
<dbReference type="AlphaFoldDB" id="A0A0M3JN46"/>
<evidence type="ECO:0000313" key="3">
    <source>
        <dbReference type="WBParaSite" id="ASIM_0000908601-mRNA-1"/>
    </source>
</evidence>
<reference evidence="1 2" key="2">
    <citation type="submission" date="2018-11" db="EMBL/GenBank/DDBJ databases">
        <authorList>
            <consortium name="Pathogen Informatics"/>
        </authorList>
    </citation>
    <scope>NUCLEOTIDE SEQUENCE [LARGE SCALE GENOMIC DNA]</scope>
</reference>
<evidence type="ECO:0000313" key="2">
    <source>
        <dbReference type="Proteomes" id="UP000267096"/>
    </source>
</evidence>
<sequence>MAAAMRCLGGEASPKIDRLRESYETFPGQQLSEVDLIREFDPSYPIDLIDFQFVSGLKLQCDERTVILHDHHGKLFADMRQFKGQHKCNKVLKKLSDKGRLEIDHKGQVEPSPQESSLIQFNTHISSTF</sequence>
<reference evidence="3" key="1">
    <citation type="submission" date="2017-02" db="UniProtKB">
        <authorList>
            <consortium name="WormBaseParasite"/>
        </authorList>
    </citation>
    <scope>IDENTIFICATION</scope>
</reference>
<dbReference type="Proteomes" id="UP000267096">
    <property type="component" value="Unassembled WGS sequence"/>
</dbReference>
<organism evidence="3">
    <name type="scientific">Anisakis simplex</name>
    <name type="common">Herring worm</name>
    <dbReference type="NCBI Taxonomy" id="6269"/>
    <lineage>
        <taxon>Eukaryota</taxon>
        <taxon>Metazoa</taxon>
        <taxon>Ecdysozoa</taxon>
        <taxon>Nematoda</taxon>
        <taxon>Chromadorea</taxon>
        <taxon>Rhabditida</taxon>
        <taxon>Spirurina</taxon>
        <taxon>Ascaridomorpha</taxon>
        <taxon>Ascaridoidea</taxon>
        <taxon>Anisakidae</taxon>
        <taxon>Anisakis</taxon>
        <taxon>Anisakis simplex complex</taxon>
    </lineage>
</organism>
<gene>
    <name evidence="1" type="ORF">ASIM_LOCUS8824</name>
</gene>